<gene>
    <name evidence="2" type="ORF">H4C15_08880</name>
</gene>
<evidence type="ECO:0000313" key="3">
    <source>
        <dbReference type="Proteomes" id="UP000577346"/>
    </source>
</evidence>
<dbReference type="EMBL" id="JACGDA010000013">
    <property type="protein sequence ID" value="MBA6147629.1"/>
    <property type="molecule type" value="Genomic_DNA"/>
</dbReference>
<protein>
    <submittedName>
        <fullName evidence="2">Uncharacterized protein</fullName>
    </submittedName>
</protein>
<comment type="caution">
    <text evidence="2">The sequence shown here is derived from an EMBL/GenBank/DDBJ whole genome shotgun (WGS) entry which is preliminary data.</text>
</comment>
<sequence length="123" mass="12903">MNTDNQTPKLALVKGGAEPVLEALAQRAAKQSADSPQRLDSTHPPALGATPYRPTYDDLREAVDEAHAMLSLLATGMRMIASGYGSAQEVRKLAGSTAKAAATSQHYLGRLLEGIAATDGREA</sequence>
<accession>A0A7W2QYL1</accession>
<evidence type="ECO:0000313" key="2">
    <source>
        <dbReference type="EMBL" id="MBA6147629.1"/>
    </source>
</evidence>
<organism evidence="2 3">
    <name type="scientific">Pseudomonas juntendi</name>
    <dbReference type="NCBI Taxonomy" id="2666183"/>
    <lineage>
        <taxon>Bacteria</taxon>
        <taxon>Pseudomonadati</taxon>
        <taxon>Pseudomonadota</taxon>
        <taxon>Gammaproteobacteria</taxon>
        <taxon>Pseudomonadales</taxon>
        <taxon>Pseudomonadaceae</taxon>
        <taxon>Pseudomonas</taxon>
    </lineage>
</organism>
<feature type="region of interest" description="Disordered" evidence="1">
    <location>
        <begin position="26"/>
        <end position="54"/>
    </location>
</feature>
<evidence type="ECO:0000256" key="1">
    <source>
        <dbReference type="SAM" id="MobiDB-lite"/>
    </source>
</evidence>
<dbReference type="AlphaFoldDB" id="A0A7W2QYL1"/>
<name>A0A7W2QYL1_9PSED</name>
<dbReference type="Proteomes" id="UP000577346">
    <property type="component" value="Unassembled WGS sequence"/>
</dbReference>
<reference evidence="2 3" key="1">
    <citation type="submission" date="2020-07" db="EMBL/GenBank/DDBJ databases">
        <title>Diversity of carbapenemase encoding genes among Pseudomonas putida group clinical isolates in a tertiary Brazilian hospital.</title>
        <authorList>
            <person name="Alberto-Lei F."/>
            <person name="Nodari C.S."/>
            <person name="Streling A.P."/>
            <person name="Paulino J.T."/>
            <person name="Bessa-Neto F.O."/>
            <person name="Cayo R."/>
            <person name="Gales A.C."/>
        </authorList>
    </citation>
    <scope>NUCLEOTIDE SEQUENCE [LARGE SCALE GENOMIC DNA]</scope>
    <source>
        <strain evidence="2 3">11213</strain>
    </source>
</reference>
<proteinExistence type="predicted"/>
<dbReference type="RefSeq" id="WP_182336508.1">
    <property type="nucleotide sequence ID" value="NZ_JACGDA010000013.1"/>
</dbReference>